<dbReference type="PROSITE" id="PS50883">
    <property type="entry name" value="EAL"/>
    <property type="match status" value="1"/>
</dbReference>
<dbReference type="AlphaFoldDB" id="A0A080M3P5"/>
<accession>A0A080M3P5</accession>
<organism evidence="2 4">
    <name type="scientific">Candidatus Accumulibacter cognatus</name>
    <dbReference type="NCBI Taxonomy" id="2954383"/>
    <lineage>
        <taxon>Bacteria</taxon>
        <taxon>Pseudomonadati</taxon>
        <taxon>Pseudomonadota</taxon>
        <taxon>Betaproteobacteria</taxon>
        <taxon>Candidatus Accumulibacter</taxon>
    </lineage>
</organism>
<reference evidence="3 5" key="2">
    <citation type="journal article" date="2019" name="Microbiome">
        <title>Annotated bacterial chromosomes from frame-shift-corrected long-read metagenomic data.</title>
        <authorList>
            <person name="Arumugam K."/>
            <person name="Bagci C."/>
            <person name="Bessarab I."/>
            <person name="Beier S."/>
            <person name="Buchfink B."/>
            <person name="Gorska A."/>
            <person name="Qiu G."/>
            <person name="Huson D.H."/>
            <person name="Williams R.B.H."/>
        </authorList>
    </citation>
    <scope>NUCLEOTIDE SEQUENCE [LARGE SCALE GENOMIC DNA]</scope>
    <source>
        <strain evidence="3">SSA1</strain>
    </source>
</reference>
<dbReference type="Proteomes" id="UP000021315">
    <property type="component" value="Unassembled WGS sequence"/>
</dbReference>
<dbReference type="InterPro" id="IPR001633">
    <property type="entry name" value="EAL_dom"/>
</dbReference>
<dbReference type="EMBL" id="JDST02000111">
    <property type="protein sequence ID" value="KFB74980.1"/>
    <property type="molecule type" value="Genomic_DNA"/>
</dbReference>
<evidence type="ECO:0000313" key="2">
    <source>
        <dbReference type="EMBL" id="KFB74980.1"/>
    </source>
</evidence>
<dbReference type="Proteomes" id="UP000509684">
    <property type="component" value="Chromosome"/>
</dbReference>
<reference evidence="2 4" key="1">
    <citation type="submission" date="2014-02" db="EMBL/GenBank/DDBJ databases">
        <title>Expanding our view of genomic diversity in Candidatus Accumulibacter clades.</title>
        <authorList>
            <person name="Skennerton C.T."/>
            <person name="Barr J.J."/>
            <person name="Slater F.R."/>
            <person name="Bond P.L."/>
            <person name="Tyson G.W."/>
        </authorList>
    </citation>
    <scope>NUCLEOTIDE SEQUENCE [LARGE SCALE GENOMIC DNA]</scope>
    <source>
        <strain evidence="4">SK-02</strain>
    </source>
</reference>
<evidence type="ECO:0000313" key="3">
    <source>
        <dbReference type="EMBL" id="QLH50198.1"/>
    </source>
</evidence>
<dbReference type="InterPro" id="IPR035919">
    <property type="entry name" value="EAL_sf"/>
</dbReference>
<dbReference type="SUPFAM" id="SSF141868">
    <property type="entry name" value="EAL domain-like"/>
    <property type="match status" value="1"/>
</dbReference>
<dbReference type="KEGG" id="acog:HWD57_10725"/>
<evidence type="ECO:0000259" key="1">
    <source>
        <dbReference type="PROSITE" id="PS50883"/>
    </source>
</evidence>
<sequence length="254" mass="28446">MARSLDLHVITDGIETREHLQFLQQAGCPKLPGHLFSQLLPPDAMQILRRDGSISLLSKLDTKCVTVPVRSGQDQHCEATMRYHHSSTQSAECLRLAVKHMTQQQASFHPASYAVWYQDVAGINPHLPAEVDELLQRSRWLDDGNVYVLYDRYTAEFSTATALCIGESVSHHLDQVPESAEQMGHEVSRFGDLLEGWSDTQSEPVSAGGEAVIADFVNRADRALYLARTQGRNRVILTPRPQPANNRQIEPQPR</sequence>
<keyword evidence="4" id="KW-1185">Reference proteome</keyword>
<dbReference type="STRING" id="1453999.AW06_004036"/>
<dbReference type="EMBL" id="CP058708">
    <property type="protein sequence ID" value="QLH50198.1"/>
    <property type="molecule type" value="Genomic_DNA"/>
</dbReference>
<feature type="domain" description="EAL" evidence="1">
    <location>
        <begin position="1"/>
        <end position="53"/>
    </location>
</feature>
<accession>A0A7D5SEA7</accession>
<name>A0A080M3P5_9PROT</name>
<gene>
    <name evidence="2" type="ORF">AW06_004036</name>
    <name evidence="3" type="ORF">HWD57_10725</name>
</gene>
<reference evidence="3" key="3">
    <citation type="submission" date="2020-06" db="EMBL/GenBank/DDBJ databases">
        <authorList>
            <person name="Arumugam K."/>
            <person name="Besarab I."/>
            <person name="Haryono M."/>
            <person name="Bagci C."/>
            <person name="Beier S."/>
            <person name="Buchfink B."/>
            <person name="Gorska A."/>
            <person name="Qiu G."/>
            <person name="Huson D.H."/>
            <person name="Williams R.B."/>
        </authorList>
    </citation>
    <scope>NUCLEOTIDE SEQUENCE</scope>
    <source>
        <strain evidence="3">SSA1</strain>
    </source>
</reference>
<dbReference type="Gene3D" id="3.20.20.450">
    <property type="entry name" value="EAL domain"/>
    <property type="match status" value="1"/>
</dbReference>
<protein>
    <submittedName>
        <fullName evidence="3">EAL domain-containing protein</fullName>
    </submittedName>
</protein>
<proteinExistence type="predicted"/>
<evidence type="ECO:0000313" key="4">
    <source>
        <dbReference type="Proteomes" id="UP000021315"/>
    </source>
</evidence>
<evidence type="ECO:0000313" key="5">
    <source>
        <dbReference type="Proteomes" id="UP000509684"/>
    </source>
</evidence>